<dbReference type="AlphaFoldDB" id="A0A7S4AG18"/>
<dbReference type="EMBL" id="HBIX01009485">
    <property type="protein sequence ID" value="CAE0714478.1"/>
    <property type="molecule type" value="Transcribed_RNA"/>
</dbReference>
<evidence type="ECO:0000313" key="2">
    <source>
        <dbReference type="EMBL" id="CAE0714478.1"/>
    </source>
</evidence>
<dbReference type="Gene3D" id="1.25.40.20">
    <property type="entry name" value="Ankyrin repeat-containing domain"/>
    <property type="match status" value="1"/>
</dbReference>
<gene>
    <name evidence="2" type="ORF">PAUS00366_LOCUS7230</name>
</gene>
<sequence>MSSLANNSEERKPPPRASKSILKVNHAAVADNTTEDIGKSKSNGESDDKNDRPSRSSWKEKMNFRGKKDGGEDDVEVEEQKGKSRKGKMGFRKKDKDDRNADDDDDDDEKSKSNKGEDTASVLEADAMSTATHSIQTNTTQANKHSKVIEDCETEFHDAIRDHDWDYLEGLLKDYDPTLYKKEKRIKRRQFKVMKYVPDIVRIQRARKPLETPVSPLMALDHEGRTPLFLGCVEPTPAKILIRLMNTERDATAIKDKQGLLPLHMAIQNRRPVSLVERLVRGYYQASWMGDDQNRTALSMAIDVVAKRQREVDIQPTKTYWGFPATPEDVKWQEQQEKIWSTASFLAQNRFDRRKRLLTVEHSQIILAINRFGPPTLVAHLLATGKKHLIKKEVAGHVFLLLVSRQYPKYLFNWILEVISIPYLREQQDPTGCGAVAAHFRVGCIKHKDQSSDSEMDTFAMTMKRLGDAKKNGEDFAPTPQYTEWWEKLFLFINLWVAEDVNNQLNLNRDLMLLHNALINPDIPPLLIHLLAKINPESVLICHPISTALPIHVACRYWQFRDFPPRKGEKRISQDQVCSVFLEIDPTQTRKRHRNRLPLHHAIAVAQPWEFIKPLVTHDPESLVFRDPVTMLRPFQMAAVKIQETFDIENLTRRAYSPKVWDKMADDQKERQMTKVLNYYDLKQLDLIYELLRHSPALVRRMKSAKEILWFSKKQIKSVASQPAHVKLVAAIEQKMARSLFGLGNVEGHFIGWCYEIDSKNVWNTHRRNFAMVKEAIIDGFIPVGMDKWWAKLKFWLWQDCPWDHIPRRADFLLHCALCNPKVSPWIIELILECFPRSATLPLPDSDGCYPLHIACITDTYIPLYFEFPNKRSVIEIVSKSFNEAVLMKWKERLPLHYAILGSKQWKEMRFMAEDEPVSLAIPESESDFFPFQLMALHKSYSASEMERFQNIARVGLMKKFGETNTLSLEEKFDENAEQLNQVLLRQENETIGCIFELLRRNPMLVHVGLIDNIKQRSSVSSGNNFSDEDSSIQLKSSFGTTQFS</sequence>
<dbReference type="SUPFAM" id="SSF48403">
    <property type="entry name" value="Ankyrin repeat"/>
    <property type="match status" value="1"/>
</dbReference>
<reference evidence="2" key="1">
    <citation type="submission" date="2021-01" db="EMBL/GenBank/DDBJ databases">
        <authorList>
            <person name="Corre E."/>
            <person name="Pelletier E."/>
            <person name="Niang G."/>
            <person name="Scheremetjew M."/>
            <person name="Finn R."/>
            <person name="Kale V."/>
            <person name="Holt S."/>
            <person name="Cochrane G."/>
            <person name="Meng A."/>
            <person name="Brown T."/>
            <person name="Cohen L."/>
        </authorList>
    </citation>
    <scope>NUCLEOTIDE SEQUENCE</scope>
    <source>
        <strain evidence="2">10249 10 AB</strain>
    </source>
</reference>
<feature type="region of interest" description="Disordered" evidence="1">
    <location>
        <begin position="1"/>
        <end position="121"/>
    </location>
</feature>
<feature type="compositionally biased region" description="Basic and acidic residues" evidence="1">
    <location>
        <begin position="109"/>
        <end position="118"/>
    </location>
</feature>
<feature type="compositionally biased region" description="Basic and acidic residues" evidence="1">
    <location>
        <begin position="36"/>
        <end position="70"/>
    </location>
</feature>
<accession>A0A7S4AG18</accession>
<name>A0A7S4AG18_9STRA</name>
<proteinExistence type="predicted"/>
<dbReference type="InterPro" id="IPR036770">
    <property type="entry name" value="Ankyrin_rpt-contain_sf"/>
</dbReference>
<evidence type="ECO:0000256" key="1">
    <source>
        <dbReference type="SAM" id="MobiDB-lite"/>
    </source>
</evidence>
<organism evidence="2">
    <name type="scientific">Pseudo-nitzschia australis</name>
    <dbReference type="NCBI Taxonomy" id="44445"/>
    <lineage>
        <taxon>Eukaryota</taxon>
        <taxon>Sar</taxon>
        <taxon>Stramenopiles</taxon>
        <taxon>Ochrophyta</taxon>
        <taxon>Bacillariophyta</taxon>
        <taxon>Bacillariophyceae</taxon>
        <taxon>Bacillariophycidae</taxon>
        <taxon>Bacillariales</taxon>
        <taxon>Bacillariaceae</taxon>
        <taxon>Pseudo-nitzschia</taxon>
    </lineage>
</organism>
<protein>
    <submittedName>
        <fullName evidence="2">Uncharacterized protein</fullName>
    </submittedName>
</protein>